<comment type="caution">
    <text evidence="1">The sequence shown here is derived from an EMBL/GenBank/DDBJ whole genome shotgun (WGS) entry which is preliminary data.</text>
</comment>
<dbReference type="InterPro" id="IPR005152">
    <property type="entry name" value="Lipase_secreted"/>
</dbReference>
<accession>A0A1S1L8B3</accession>
<dbReference type="InterPro" id="IPR029058">
    <property type="entry name" value="AB_hydrolase_fold"/>
</dbReference>
<gene>
    <name evidence="1" type="ORF">BKG76_12045</name>
</gene>
<dbReference type="Pfam" id="PF03583">
    <property type="entry name" value="LIP"/>
    <property type="match status" value="1"/>
</dbReference>
<dbReference type="Gene3D" id="1.10.260.130">
    <property type="match status" value="1"/>
</dbReference>
<dbReference type="GO" id="GO:0004806">
    <property type="term" value="F:triacylglycerol lipase activity"/>
    <property type="evidence" value="ECO:0007669"/>
    <property type="project" value="InterPro"/>
</dbReference>
<dbReference type="GeneID" id="57167530"/>
<organism evidence="1 2">
    <name type="scientific">Mycobacteroides franklinii</name>
    <dbReference type="NCBI Taxonomy" id="948102"/>
    <lineage>
        <taxon>Bacteria</taxon>
        <taxon>Bacillati</taxon>
        <taxon>Actinomycetota</taxon>
        <taxon>Actinomycetes</taxon>
        <taxon>Mycobacteriales</taxon>
        <taxon>Mycobacteriaceae</taxon>
        <taxon>Mycobacteroides</taxon>
    </lineage>
</organism>
<proteinExistence type="predicted"/>
<evidence type="ECO:0000313" key="2">
    <source>
        <dbReference type="Proteomes" id="UP000179616"/>
    </source>
</evidence>
<evidence type="ECO:0000313" key="1">
    <source>
        <dbReference type="EMBL" id="OHU21373.1"/>
    </source>
</evidence>
<dbReference type="OrthoDB" id="9798122at2"/>
<dbReference type="Proteomes" id="UP000179616">
    <property type="component" value="Unassembled WGS sequence"/>
</dbReference>
<dbReference type="AlphaFoldDB" id="A0A1S1L8B3"/>
<dbReference type="PANTHER" id="PTHR34853">
    <property type="match status" value="1"/>
</dbReference>
<name>A0A1S1L8B3_9MYCO</name>
<dbReference type="RefSeq" id="WP_070937839.1">
    <property type="nucleotide sequence ID" value="NZ_MLIK01000019.1"/>
</dbReference>
<reference evidence="1 2" key="1">
    <citation type="submission" date="2016-10" db="EMBL/GenBank/DDBJ databases">
        <title>Evaluation of Human, Veterinary and Environmental Mycobacterium chelonae Isolates by Core Genome Phylogenomic Analysis, Targeted Gene Comparison, and Anti-microbial Susceptibility Patterns: A Tale of Mistaken Identities.</title>
        <authorList>
            <person name="Fogelson S.B."/>
            <person name="Camus A.C."/>
            <person name="Lorenz W."/>
            <person name="Vasireddy R."/>
            <person name="Vasireddy S."/>
            <person name="Smith T."/>
            <person name="Brown-Elliott B.A."/>
            <person name="Wallace R.J.Jr."/>
            <person name="Hasan N.A."/>
            <person name="Reischl U."/>
            <person name="Sanchez S."/>
        </authorList>
    </citation>
    <scope>NUCLEOTIDE SEQUENCE [LARGE SCALE GENOMIC DNA]</scope>
    <source>
        <strain evidence="1 2">1559</strain>
    </source>
</reference>
<dbReference type="Gene3D" id="3.40.50.1820">
    <property type="entry name" value="alpha/beta hydrolase"/>
    <property type="match status" value="1"/>
</dbReference>
<protein>
    <submittedName>
        <fullName evidence="1">Lipase</fullName>
    </submittedName>
</protein>
<dbReference type="STRING" id="948102.BKG76_12045"/>
<dbReference type="SUPFAM" id="SSF53474">
    <property type="entry name" value="alpha/beta-Hydrolases"/>
    <property type="match status" value="1"/>
</dbReference>
<dbReference type="PIRSF" id="PIRSF029171">
    <property type="entry name" value="Esterase_LipA"/>
    <property type="match status" value="1"/>
</dbReference>
<dbReference type="EMBL" id="MLIK01000019">
    <property type="protein sequence ID" value="OHU21373.1"/>
    <property type="molecule type" value="Genomic_DNA"/>
</dbReference>
<sequence>MATSPIAVLGGTALAGLGTALAGIAGSAAALRSPAVLRRLNMWAARRLTDEQRADRYTAILPTPILGRGFYADPGDLDGRVNGDVVRQQYVRPRVAFPGVTIRRFMVRSTDTAGSAVPVTATLIEPNRPWRGPGARPVVVRNQPINSLGLKAAPSYRLERGMYIDVPPLMPLLLARNYAVLVPDHEGPRMAYSAGVMAAHAVLDSVRGMRRIRGDLVESPMVMDGYSGGAIATVWAAQEQPTYAPELRFNGAVAGGTPTDYALLYRTMNGALGSGLFAAAIIGQAREYPSMIELFGDFAFYMSTLIKDLPQPALAAAGVARINLDVLAAIPAPFDSDIARSVIAANKPGATAPSMPTLLYHGSRHRFMGDQFIPEEGVTELVESWRADGATVDYLPVPGEHLIAAGWAMPSVLRWMRDALGDR</sequence>
<dbReference type="GO" id="GO:0016042">
    <property type="term" value="P:lipid catabolic process"/>
    <property type="evidence" value="ECO:0007669"/>
    <property type="project" value="InterPro"/>
</dbReference>
<dbReference type="PANTHER" id="PTHR34853:SF1">
    <property type="entry name" value="LIPASE 5"/>
    <property type="match status" value="1"/>
</dbReference>